<name>A0AA38UMU5_9AGAR</name>
<gene>
    <name evidence="1" type="ORF">F5878DRAFT_85190</name>
</gene>
<evidence type="ECO:0000313" key="2">
    <source>
        <dbReference type="Proteomes" id="UP001163846"/>
    </source>
</evidence>
<evidence type="ECO:0000313" key="1">
    <source>
        <dbReference type="EMBL" id="KAJ3844577.1"/>
    </source>
</evidence>
<proteinExistence type="predicted"/>
<reference evidence="1" key="1">
    <citation type="submission" date="2022-08" db="EMBL/GenBank/DDBJ databases">
        <authorList>
            <consortium name="DOE Joint Genome Institute"/>
            <person name="Min B."/>
            <person name="Riley R."/>
            <person name="Sierra-Patev S."/>
            <person name="Naranjo-Ortiz M."/>
            <person name="Looney B."/>
            <person name="Konkel Z."/>
            <person name="Slot J.C."/>
            <person name="Sakamoto Y."/>
            <person name="Steenwyk J.L."/>
            <person name="Rokas A."/>
            <person name="Carro J."/>
            <person name="Camarero S."/>
            <person name="Ferreira P."/>
            <person name="Molpeceres G."/>
            <person name="Ruiz-Duenas F.J."/>
            <person name="Serrano A."/>
            <person name="Henrissat B."/>
            <person name="Drula E."/>
            <person name="Hughes K.W."/>
            <person name="Mata J.L."/>
            <person name="Ishikawa N.K."/>
            <person name="Vargas-Isla R."/>
            <person name="Ushijima S."/>
            <person name="Smith C.A."/>
            <person name="Ahrendt S."/>
            <person name="Andreopoulos W."/>
            <person name="He G."/>
            <person name="Labutti K."/>
            <person name="Lipzen A."/>
            <person name="Ng V."/>
            <person name="Sandor L."/>
            <person name="Barry K."/>
            <person name="Martinez A.T."/>
            <person name="Xiao Y."/>
            <person name="Gibbons J.G."/>
            <person name="Terashima K."/>
            <person name="Hibbett D.S."/>
            <person name="Grigoriev I.V."/>
        </authorList>
    </citation>
    <scope>NUCLEOTIDE SEQUENCE</scope>
    <source>
        <strain evidence="1">TFB9207</strain>
    </source>
</reference>
<dbReference type="Proteomes" id="UP001163846">
    <property type="component" value="Unassembled WGS sequence"/>
</dbReference>
<sequence>MMLNKDALRLQVLADILGELSLHDSTLAYSLTELHLGGDPVNSLLELLNDPVIEAKISQEIDARIASISTFFGGDSEVNPLERIREEIENIASLESELSSSRSTVTGLITRVNKLHTTLHKELLNAIATIPPSLNDEHKARNALLAATIEASLVKLSLMKAQAHKEVYEFVSDTRPEATMMNALSNAYGRLKSEAECLMDEEQVLDSQIEEYTRLMQLVEGGSGQDGFGQIVEDYLRVEKETEECKRDLRRLGWTEFDGQTL</sequence>
<comment type="caution">
    <text evidence="1">The sequence shown here is derived from an EMBL/GenBank/DDBJ whole genome shotgun (WGS) entry which is preliminary data.</text>
</comment>
<keyword evidence="2" id="KW-1185">Reference proteome</keyword>
<protein>
    <submittedName>
        <fullName evidence="1">Uncharacterized protein</fullName>
    </submittedName>
</protein>
<organism evidence="1 2">
    <name type="scientific">Lentinula raphanica</name>
    <dbReference type="NCBI Taxonomy" id="153919"/>
    <lineage>
        <taxon>Eukaryota</taxon>
        <taxon>Fungi</taxon>
        <taxon>Dikarya</taxon>
        <taxon>Basidiomycota</taxon>
        <taxon>Agaricomycotina</taxon>
        <taxon>Agaricomycetes</taxon>
        <taxon>Agaricomycetidae</taxon>
        <taxon>Agaricales</taxon>
        <taxon>Marasmiineae</taxon>
        <taxon>Omphalotaceae</taxon>
        <taxon>Lentinula</taxon>
    </lineage>
</organism>
<dbReference type="EMBL" id="MU805950">
    <property type="protein sequence ID" value="KAJ3844577.1"/>
    <property type="molecule type" value="Genomic_DNA"/>
</dbReference>
<dbReference type="AlphaFoldDB" id="A0AA38UMU5"/>
<accession>A0AA38UMU5</accession>